<keyword evidence="5" id="KW-0805">Transcription regulation</keyword>
<gene>
    <name evidence="13" type="primary">adnp2b</name>
</gene>
<keyword evidence="7 13" id="KW-0371">Homeobox</keyword>
<dbReference type="PANTHER" id="PTHR15740">
    <property type="entry name" value="NEUROPROTECTIVE PEPTIDE-CONTAINING PROTEIN"/>
    <property type="match status" value="1"/>
</dbReference>
<dbReference type="OrthoDB" id="10053955at2759"/>
<evidence type="ECO:0000256" key="4">
    <source>
        <dbReference type="ARBA" id="ARBA00022833"/>
    </source>
</evidence>
<dbReference type="PROSITE" id="PS00028">
    <property type="entry name" value="ZINC_FINGER_C2H2_1"/>
    <property type="match status" value="1"/>
</dbReference>
<dbReference type="SMART" id="SM00355">
    <property type="entry name" value="ZnF_C2H2"/>
    <property type="match status" value="8"/>
</dbReference>
<dbReference type="GO" id="GO:0005634">
    <property type="term" value="C:nucleus"/>
    <property type="evidence" value="ECO:0007669"/>
    <property type="project" value="TreeGrafter"/>
</dbReference>
<protein>
    <submittedName>
        <fullName evidence="13">Activity-dependent neuroprotector homeobox protein 2b</fullName>
    </submittedName>
</protein>
<feature type="domain" description="C2H2-type" evidence="11">
    <location>
        <begin position="575"/>
        <end position="596"/>
    </location>
</feature>
<feature type="region of interest" description="Disordered" evidence="10">
    <location>
        <begin position="479"/>
        <end position="501"/>
    </location>
</feature>
<keyword evidence="1" id="KW-0479">Metal-binding</keyword>
<evidence type="ECO:0000256" key="7">
    <source>
        <dbReference type="ARBA" id="ARBA00023155"/>
    </source>
</evidence>
<reference evidence="13" key="1">
    <citation type="submission" date="2025-08" db="UniProtKB">
        <authorList>
            <consortium name="RefSeq"/>
        </authorList>
    </citation>
    <scope>IDENTIFICATION</scope>
</reference>
<feature type="compositionally biased region" description="Polar residues" evidence="10">
    <location>
        <begin position="481"/>
        <end position="500"/>
    </location>
</feature>
<keyword evidence="3" id="KW-0863">Zinc-finger</keyword>
<evidence type="ECO:0000256" key="6">
    <source>
        <dbReference type="ARBA" id="ARBA00023125"/>
    </source>
</evidence>
<dbReference type="GO" id="GO:0003677">
    <property type="term" value="F:DNA binding"/>
    <property type="evidence" value="ECO:0007669"/>
    <property type="project" value="UniProtKB-KW"/>
</dbReference>
<dbReference type="InterPro" id="IPR045762">
    <property type="entry name" value="ADNP_Znf"/>
</dbReference>
<dbReference type="KEGG" id="char:105910276"/>
<feature type="region of interest" description="Disordered" evidence="10">
    <location>
        <begin position="813"/>
        <end position="843"/>
    </location>
</feature>
<evidence type="ECO:0000256" key="3">
    <source>
        <dbReference type="ARBA" id="ARBA00022771"/>
    </source>
</evidence>
<evidence type="ECO:0000256" key="5">
    <source>
        <dbReference type="ARBA" id="ARBA00023015"/>
    </source>
</evidence>
<dbReference type="InterPro" id="IPR009057">
    <property type="entry name" value="Homeodomain-like_sf"/>
</dbReference>
<dbReference type="PANTHER" id="PTHR15740:SF2">
    <property type="entry name" value="ACTIVITY-DEPENDENT NEUROPROTECTOR HOMEOBOX PROTEIN 2"/>
    <property type="match status" value="1"/>
</dbReference>
<keyword evidence="4" id="KW-0862">Zinc</keyword>
<dbReference type="InterPro" id="IPR038861">
    <property type="entry name" value="ADNP/ADNP2"/>
</dbReference>
<feature type="compositionally biased region" description="Basic and acidic residues" evidence="10">
    <location>
        <begin position="945"/>
        <end position="955"/>
    </location>
</feature>
<evidence type="ECO:0000256" key="8">
    <source>
        <dbReference type="ARBA" id="ARBA00023163"/>
    </source>
</evidence>
<dbReference type="SUPFAM" id="SSF46689">
    <property type="entry name" value="Homeodomain-like"/>
    <property type="match status" value="1"/>
</dbReference>
<evidence type="ECO:0000259" key="11">
    <source>
        <dbReference type="PROSITE" id="PS00028"/>
    </source>
</evidence>
<dbReference type="GO" id="GO:0008270">
    <property type="term" value="F:zinc ion binding"/>
    <property type="evidence" value="ECO:0007669"/>
    <property type="project" value="UniProtKB-KW"/>
</dbReference>
<dbReference type="InterPro" id="IPR001356">
    <property type="entry name" value="HD"/>
</dbReference>
<dbReference type="GeneID" id="105910276"/>
<keyword evidence="6 13" id="KW-0238">DNA-binding</keyword>
<feature type="region of interest" description="Disordered" evidence="10">
    <location>
        <begin position="943"/>
        <end position="993"/>
    </location>
</feature>
<feature type="compositionally biased region" description="Basic and acidic residues" evidence="10">
    <location>
        <begin position="813"/>
        <end position="834"/>
    </location>
</feature>
<keyword evidence="2" id="KW-0677">Repeat</keyword>
<evidence type="ECO:0000256" key="10">
    <source>
        <dbReference type="SAM" id="MobiDB-lite"/>
    </source>
</evidence>
<feature type="compositionally biased region" description="Acidic residues" evidence="10">
    <location>
        <begin position="957"/>
        <end position="973"/>
    </location>
</feature>
<evidence type="ECO:0000313" key="12">
    <source>
        <dbReference type="Proteomes" id="UP000515152"/>
    </source>
</evidence>
<sequence>MYQVPVSGLDKIRRSRKNVKSFLSEFGLEQCQVFSQELQEDDPVEIAFNDTEWSDLTVGYHGRRKKKWRYRTGALCCSLCKYSARSWNSFHGHIKCYHPEGKKLAFLSACSACSFIGHPRSLKKHFSLFHSDLPKPQPLDSGFSALRNTSAVDKYICRKCPYEDSLLYCIKKHVLFRHCLSLWQQYAGQKTESEQKAEGGPDKFYCKSCGTSAETTEHLVYHILTSEKHKDLDGHIHGLIWQKFKHKKSYPVLAPKAQLALAPKPVPTNPALLNPVPVVASPSNRLPVSGGPTPGMVVQGLSNSSNALLYGQGGTQLLPAQAAALVQLASAEAKGLLRPDVPVPLPSAQPAKVISDPLSTLGSVPPVLPAMPTGPNKLAPMAVGSFGPPTVKQQLMSQQRAASLTISRQGLSGLAPQPALITKSQTAPMATMLTSQSLLSHLIPTGNKVNGLPTYTLAPLQVNVSVHSSKGPVVSKVPIPVSQNNSASQPNKPSGTSLESGKTKKWTTCRFCKELFPSTVYHVHMEIHKLKSKTGLAARAPFLRKMPDKTVKCLMCKVLLSEKGLFEHMQHGMTCLYCPGMFYSIKHLIEHITSDHSPLQKENSDFVRREYRLYSDECGNLLFPYFDINTTAPKEILGEHEVNLALVTNSLDLIFVKMSPSAAKPLCQTSTKTNFKLCPFCSDELMSAEDHRIHLREKHFITPTIHAILKTPAYKCVYCGGVYTGKTTTKAITVHLQRCKCAPKTTFDAERLLHINAHGRMGTPSNGINQLLKPTQPLQVPTKPSVAKPVKLNESDVEIQRKMRLEMAVKEAMDANKREREARAARKKLEREKPAVASPSVAPAVQLDPSVQLALDPTGMWKRSFEDRREFLTKYFHTKPYLNKAESTALASQLLLNKSDVACHFGTKRTKCMRAMQRHKSKVLLGFNMAELRKVKHNLYVPEIEPERETEKSDSEAQSEENDAQVEEMEAQDTDYVGGQEIRRDEVQKLNDV</sequence>
<dbReference type="AlphaFoldDB" id="A0A6P3WBL1"/>
<dbReference type="Proteomes" id="UP000515152">
    <property type="component" value="Chromosome 19"/>
</dbReference>
<dbReference type="SMART" id="SM00389">
    <property type="entry name" value="HOX"/>
    <property type="match status" value="1"/>
</dbReference>
<dbReference type="RefSeq" id="XP_012694435.2">
    <property type="nucleotide sequence ID" value="XM_012838981.3"/>
</dbReference>
<evidence type="ECO:0000256" key="9">
    <source>
        <dbReference type="ARBA" id="ARBA00023242"/>
    </source>
</evidence>
<evidence type="ECO:0000256" key="2">
    <source>
        <dbReference type="ARBA" id="ARBA00022737"/>
    </source>
</evidence>
<dbReference type="Pfam" id="PF19627">
    <property type="entry name" value="ADNP_N"/>
    <property type="match status" value="1"/>
</dbReference>
<accession>A0A6P3WBL1</accession>
<proteinExistence type="predicted"/>
<name>A0A6P3WBL1_CLUHA</name>
<dbReference type="CDD" id="cd00086">
    <property type="entry name" value="homeodomain"/>
    <property type="match status" value="1"/>
</dbReference>
<feature type="compositionally biased region" description="Basic and acidic residues" evidence="10">
    <location>
        <begin position="981"/>
        <end position="993"/>
    </location>
</feature>
<dbReference type="CTD" id="564171"/>
<dbReference type="Gene3D" id="1.10.10.60">
    <property type="entry name" value="Homeodomain-like"/>
    <property type="match status" value="1"/>
</dbReference>
<keyword evidence="9" id="KW-0539">Nucleus</keyword>
<keyword evidence="8" id="KW-0804">Transcription</keyword>
<dbReference type="InterPro" id="IPR013087">
    <property type="entry name" value="Znf_C2H2_type"/>
</dbReference>
<dbReference type="GO" id="GO:0010468">
    <property type="term" value="P:regulation of gene expression"/>
    <property type="evidence" value="ECO:0007669"/>
    <property type="project" value="TreeGrafter"/>
</dbReference>
<evidence type="ECO:0000256" key="1">
    <source>
        <dbReference type="ARBA" id="ARBA00022723"/>
    </source>
</evidence>
<evidence type="ECO:0000313" key="13">
    <source>
        <dbReference type="RefSeq" id="XP_012694435.2"/>
    </source>
</evidence>
<keyword evidence="12" id="KW-1185">Reference proteome</keyword>
<organism evidence="12 13">
    <name type="scientific">Clupea harengus</name>
    <name type="common">Atlantic herring</name>
    <dbReference type="NCBI Taxonomy" id="7950"/>
    <lineage>
        <taxon>Eukaryota</taxon>
        <taxon>Metazoa</taxon>
        <taxon>Chordata</taxon>
        <taxon>Craniata</taxon>
        <taxon>Vertebrata</taxon>
        <taxon>Euteleostomi</taxon>
        <taxon>Actinopterygii</taxon>
        <taxon>Neopterygii</taxon>
        <taxon>Teleostei</taxon>
        <taxon>Clupei</taxon>
        <taxon>Clupeiformes</taxon>
        <taxon>Clupeoidei</taxon>
        <taxon>Clupeidae</taxon>
        <taxon>Clupea</taxon>
    </lineage>
</organism>